<keyword evidence="1" id="KW-1133">Transmembrane helix</keyword>
<sequence>MIVNYNNDTIMIYLVMRYIVWVSNFSVFILGGKTYVQHEQLRTTIQWHGLWQ</sequence>
<evidence type="ECO:0008006" key="3">
    <source>
        <dbReference type="Google" id="ProtNLM"/>
    </source>
</evidence>
<accession>A0A8S5TH35</accession>
<keyword evidence="1" id="KW-0472">Membrane</keyword>
<protein>
    <recommendedName>
        <fullName evidence="3">Transmembrane protein</fullName>
    </recommendedName>
</protein>
<evidence type="ECO:0000313" key="2">
    <source>
        <dbReference type="EMBL" id="DAF62355.1"/>
    </source>
</evidence>
<dbReference type="EMBL" id="BK032823">
    <property type="protein sequence ID" value="DAF62355.1"/>
    <property type="molecule type" value="Genomic_DNA"/>
</dbReference>
<feature type="transmembrane region" description="Helical" evidence="1">
    <location>
        <begin position="12"/>
        <end position="32"/>
    </location>
</feature>
<keyword evidence="1" id="KW-0812">Transmembrane</keyword>
<reference evidence="2" key="1">
    <citation type="journal article" date="2021" name="Proc. Natl. Acad. Sci. U.S.A.">
        <title>A Catalog of Tens of Thousands of Viruses from Human Metagenomes Reveals Hidden Associations with Chronic Diseases.</title>
        <authorList>
            <person name="Tisza M.J."/>
            <person name="Buck C.B."/>
        </authorList>
    </citation>
    <scope>NUCLEOTIDE SEQUENCE</scope>
    <source>
        <strain evidence="2">CtIty1</strain>
    </source>
</reference>
<organism evidence="2">
    <name type="scientific">Myoviridae sp. ctIty1</name>
    <dbReference type="NCBI Taxonomy" id="2827673"/>
    <lineage>
        <taxon>Viruses</taxon>
        <taxon>Duplodnaviria</taxon>
        <taxon>Heunggongvirae</taxon>
        <taxon>Uroviricota</taxon>
        <taxon>Caudoviricetes</taxon>
    </lineage>
</organism>
<name>A0A8S5TH35_9CAUD</name>
<proteinExistence type="predicted"/>
<evidence type="ECO:0000256" key="1">
    <source>
        <dbReference type="SAM" id="Phobius"/>
    </source>
</evidence>